<dbReference type="Proteomes" id="UP000327044">
    <property type="component" value="Unassembled WGS sequence"/>
</dbReference>
<evidence type="ECO:0000256" key="2">
    <source>
        <dbReference type="ARBA" id="ARBA00022448"/>
    </source>
</evidence>
<keyword evidence="2" id="KW-0813">Transport</keyword>
<organism evidence="8 9">
    <name type="scientific">Photinus pyralis</name>
    <name type="common">Common eastern firefly</name>
    <name type="synonym">Lampyris pyralis</name>
    <dbReference type="NCBI Taxonomy" id="7054"/>
    <lineage>
        <taxon>Eukaryota</taxon>
        <taxon>Metazoa</taxon>
        <taxon>Ecdysozoa</taxon>
        <taxon>Arthropoda</taxon>
        <taxon>Hexapoda</taxon>
        <taxon>Insecta</taxon>
        <taxon>Pterygota</taxon>
        <taxon>Neoptera</taxon>
        <taxon>Endopterygota</taxon>
        <taxon>Coleoptera</taxon>
        <taxon>Polyphaga</taxon>
        <taxon>Elateriformia</taxon>
        <taxon>Elateroidea</taxon>
        <taxon>Lampyridae</taxon>
        <taxon>Lampyrinae</taxon>
        <taxon>Photinus</taxon>
    </lineage>
</organism>
<dbReference type="GO" id="GO:0016020">
    <property type="term" value="C:membrane"/>
    <property type="evidence" value="ECO:0007669"/>
    <property type="project" value="UniProtKB-SubCell"/>
</dbReference>
<dbReference type="InParanoid" id="A0A5N4AA45"/>
<keyword evidence="5 7" id="KW-1133">Transmembrane helix</keyword>
<evidence type="ECO:0000256" key="5">
    <source>
        <dbReference type="ARBA" id="ARBA00022989"/>
    </source>
</evidence>
<keyword evidence="4" id="KW-0769">Symport</keyword>
<evidence type="ECO:0000256" key="3">
    <source>
        <dbReference type="ARBA" id="ARBA00022692"/>
    </source>
</evidence>
<dbReference type="GO" id="GO:0006820">
    <property type="term" value="P:monoatomic anion transport"/>
    <property type="evidence" value="ECO:0007669"/>
    <property type="project" value="TreeGrafter"/>
</dbReference>
<keyword evidence="3 7" id="KW-0812">Transmembrane</keyword>
<dbReference type="FunFam" id="1.20.1250.20:FF:000003">
    <property type="entry name" value="Solute carrier family 17 member 3"/>
    <property type="match status" value="1"/>
</dbReference>
<comment type="subcellular location">
    <subcellularLocation>
        <location evidence="1">Membrane</location>
        <topology evidence="1">Multi-pass membrane protein</topology>
    </subcellularLocation>
</comment>
<keyword evidence="9" id="KW-1185">Reference proteome</keyword>
<feature type="transmembrane region" description="Helical" evidence="7">
    <location>
        <begin position="6"/>
        <end position="27"/>
    </location>
</feature>
<dbReference type="PANTHER" id="PTHR11662:SF280">
    <property type="entry name" value="FI21844P1-RELATED"/>
    <property type="match status" value="1"/>
</dbReference>
<evidence type="ECO:0000313" key="9">
    <source>
        <dbReference type="Proteomes" id="UP000327044"/>
    </source>
</evidence>
<protein>
    <recommendedName>
        <fullName evidence="10">Major facilitator superfamily (MFS) profile domain-containing protein</fullName>
    </recommendedName>
</protein>
<proteinExistence type="predicted"/>
<keyword evidence="6 7" id="KW-0472">Membrane</keyword>
<accession>A0A5N4AA45</accession>
<comment type="caution">
    <text evidence="8">The sequence shown here is derived from an EMBL/GenBank/DDBJ whole genome shotgun (WGS) entry which is preliminary data.</text>
</comment>
<feature type="transmembrane region" description="Helical" evidence="7">
    <location>
        <begin position="69"/>
        <end position="88"/>
    </location>
</feature>
<gene>
    <name evidence="8" type="ORF">PPYR_13813</name>
</gene>
<dbReference type="GO" id="GO:0015293">
    <property type="term" value="F:symporter activity"/>
    <property type="evidence" value="ECO:0007669"/>
    <property type="project" value="UniProtKB-KW"/>
</dbReference>
<dbReference type="PANTHER" id="PTHR11662">
    <property type="entry name" value="SOLUTE CARRIER FAMILY 17"/>
    <property type="match status" value="1"/>
</dbReference>
<evidence type="ECO:0000256" key="4">
    <source>
        <dbReference type="ARBA" id="ARBA00022847"/>
    </source>
</evidence>
<reference evidence="8 9" key="1">
    <citation type="journal article" date="2018" name="Elife">
        <title>Firefly genomes illuminate parallel origins of bioluminescence in beetles.</title>
        <authorList>
            <person name="Fallon T.R."/>
            <person name="Lower S.E."/>
            <person name="Chang C.H."/>
            <person name="Bessho-Uehara M."/>
            <person name="Martin G.J."/>
            <person name="Bewick A.J."/>
            <person name="Behringer M."/>
            <person name="Debat H.J."/>
            <person name="Wong I."/>
            <person name="Day J.C."/>
            <person name="Suvorov A."/>
            <person name="Silva C.J."/>
            <person name="Stanger-Hall K.F."/>
            <person name="Hall D.W."/>
            <person name="Schmitz R.J."/>
            <person name="Nelson D.R."/>
            <person name="Lewis S.M."/>
            <person name="Shigenobu S."/>
            <person name="Bybee S.M."/>
            <person name="Larracuente A.M."/>
            <person name="Oba Y."/>
            <person name="Weng J.K."/>
        </authorList>
    </citation>
    <scope>NUCLEOTIDE SEQUENCE [LARGE SCALE GENOMIC DNA]</scope>
    <source>
        <strain evidence="8">1611_PpyrPB1</strain>
        <tissue evidence="8">Whole body</tissue>
    </source>
</reference>
<evidence type="ECO:0000256" key="1">
    <source>
        <dbReference type="ARBA" id="ARBA00004141"/>
    </source>
</evidence>
<evidence type="ECO:0000256" key="7">
    <source>
        <dbReference type="SAM" id="Phobius"/>
    </source>
</evidence>
<dbReference type="AlphaFoldDB" id="A0A5N4AA45"/>
<sequence length="171" mass="18611">MLAGVPYLVLWMMSFVFSSLTDCAITLKHLKVGLARKTATTIGFAIPAAALFGLGLINSFEFDDWELTVVLLVIAIGINASAYCGYHVNHMDLSPNHAGTLMGIANSASNFFAVFAPLLQQFIVTDHRNPHQWAIVFYTSSGVYIVGNLVYVLFGSGEAQTWDELSSCKVI</sequence>
<feature type="transmembrane region" description="Helical" evidence="7">
    <location>
        <begin position="135"/>
        <end position="154"/>
    </location>
</feature>
<dbReference type="InterPro" id="IPR050382">
    <property type="entry name" value="MFS_Na/Anion_cotransporter"/>
</dbReference>
<dbReference type="EMBL" id="VVIM01000009">
    <property type="protein sequence ID" value="KAB0794193.1"/>
    <property type="molecule type" value="Genomic_DNA"/>
</dbReference>
<evidence type="ECO:0000256" key="6">
    <source>
        <dbReference type="ARBA" id="ARBA00023136"/>
    </source>
</evidence>
<dbReference type="InterPro" id="IPR036259">
    <property type="entry name" value="MFS_trans_sf"/>
</dbReference>
<evidence type="ECO:0008006" key="10">
    <source>
        <dbReference type="Google" id="ProtNLM"/>
    </source>
</evidence>
<dbReference type="Gene3D" id="1.20.1250.20">
    <property type="entry name" value="MFS general substrate transporter like domains"/>
    <property type="match status" value="1"/>
</dbReference>
<feature type="transmembrane region" description="Helical" evidence="7">
    <location>
        <begin position="100"/>
        <end position="123"/>
    </location>
</feature>
<evidence type="ECO:0000313" key="8">
    <source>
        <dbReference type="EMBL" id="KAB0794193.1"/>
    </source>
</evidence>
<dbReference type="SUPFAM" id="SSF103473">
    <property type="entry name" value="MFS general substrate transporter"/>
    <property type="match status" value="1"/>
</dbReference>
<feature type="transmembrane region" description="Helical" evidence="7">
    <location>
        <begin position="39"/>
        <end position="57"/>
    </location>
</feature>
<name>A0A5N4AA45_PHOPY</name>